<evidence type="ECO:0000256" key="4">
    <source>
        <dbReference type="ARBA" id="ARBA00022989"/>
    </source>
</evidence>
<dbReference type="GO" id="GO:0005521">
    <property type="term" value="F:lamin binding"/>
    <property type="evidence" value="ECO:0007669"/>
    <property type="project" value="TreeGrafter"/>
</dbReference>
<comment type="similarity">
    <text evidence="2">Belongs to the TMEM201 family.</text>
</comment>
<feature type="transmembrane region" description="Helical" evidence="8">
    <location>
        <begin position="246"/>
        <end position="271"/>
    </location>
</feature>
<dbReference type="PANTHER" id="PTHR28646:SF1">
    <property type="entry name" value="TRANSMEMBRANE PROTEIN 201"/>
    <property type="match status" value="1"/>
</dbReference>
<organism evidence="10 11">
    <name type="scientific">Petrolisthes manimaculis</name>
    <dbReference type="NCBI Taxonomy" id="1843537"/>
    <lineage>
        <taxon>Eukaryota</taxon>
        <taxon>Metazoa</taxon>
        <taxon>Ecdysozoa</taxon>
        <taxon>Arthropoda</taxon>
        <taxon>Crustacea</taxon>
        <taxon>Multicrustacea</taxon>
        <taxon>Malacostraca</taxon>
        <taxon>Eumalacostraca</taxon>
        <taxon>Eucarida</taxon>
        <taxon>Decapoda</taxon>
        <taxon>Pleocyemata</taxon>
        <taxon>Anomura</taxon>
        <taxon>Galatheoidea</taxon>
        <taxon>Porcellanidae</taxon>
        <taxon>Petrolisthes</taxon>
    </lineage>
</organism>
<reference evidence="10" key="1">
    <citation type="submission" date="2023-11" db="EMBL/GenBank/DDBJ databases">
        <title>Genome assemblies of two species of porcelain crab, Petrolisthes cinctipes and Petrolisthes manimaculis (Anomura: Porcellanidae).</title>
        <authorList>
            <person name="Angst P."/>
        </authorList>
    </citation>
    <scope>NUCLEOTIDE SEQUENCE</scope>
    <source>
        <strain evidence="10">PB745_02</strain>
        <tissue evidence="10">Gill</tissue>
    </source>
</reference>
<name>A0AAE1TT37_9EUCA</name>
<feature type="domain" description="Ima1 N-terminal" evidence="9">
    <location>
        <begin position="35"/>
        <end position="157"/>
    </location>
</feature>
<dbReference type="PANTHER" id="PTHR28646">
    <property type="entry name" value="TRANSMEMBRANE PROTEIN 201"/>
    <property type="match status" value="1"/>
</dbReference>
<feature type="transmembrane region" description="Helical" evidence="8">
    <location>
        <begin position="283"/>
        <end position="302"/>
    </location>
</feature>
<keyword evidence="6" id="KW-0539">Nucleus</keyword>
<keyword evidence="5 8" id="KW-0472">Membrane</keyword>
<dbReference type="GO" id="GO:0005637">
    <property type="term" value="C:nuclear inner membrane"/>
    <property type="evidence" value="ECO:0007669"/>
    <property type="project" value="UniProtKB-SubCell"/>
</dbReference>
<dbReference type="GO" id="GO:0030473">
    <property type="term" value="P:nuclear migration along microtubule"/>
    <property type="evidence" value="ECO:0007669"/>
    <property type="project" value="TreeGrafter"/>
</dbReference>
<protein>
    <recommendedName>
        <fullName evidence="9">Ima1 N-terminal domain-containing protein</fullName>
    </recommendedName>
</protein>
<gene>
    <name evidence="10" type="ORF">Pmani_030941</name>
</gene>
<evidence type="ECO:0000256" key="1">
    <source>
        <dbReference type="ARBA" id="ARBA00004473"/>
    </source>
</evidence>
<feature type="transmembrane region" description="Helical" evidence="8">
    <location>
        <begin position="203"/>
        <end position="226"/>
    </location>
</feature>
<keyword evidence="11" id="KW-1185">Reference proteome</keyword>
<dbReference type="Proteomes" id="UP001292094">
    <property type="component" value="Unassembled WGS sequence"/>
</dbReference>
<feature type="compositionally biased region" description="Polar residues" evidence="7">
    <location>
        <begin position="382"/>
        <end position="395"/>
    </location>
</feature>
<evidence type="ECO:0000256" key="8">
    <source>
        <dbReference type="SAM" id="Phobius"/>
    </source>
</evidence>
<dbReference type="GO" id="GO:0051015">
    <property type="term" value="F:actin filament binding"/>
    <property type="evidence" value="ECO:0007669"/>
    <property type="project" value="TreeGrafter"/>
</dbReference>
<evidence type="ECO:0000313" key="11">
    <source>
        <dbReference type="Proteomes" id="UP001292094"/>
    </source>
</evidence>
<feature type="region of interest" description="Disordered" evidence="7">
    <location>
        <begin position="609"/>
        <end position="630"/>
    </location>
</feature>
<evidence type="ECO:0000259" key="9">
    <source>
        <dbReference type="Pfam" id="PF09779"/>
    </source>
</evidence>
<evidence type="ECO:0000256" key="2">
    <source>
        <dbReference type="ARBA" id="ARBA00007600"/>
    </source>
</evidence>
<feature type="region of interest" description="Disordered" evidence="7">
    <location>
        <begin position="374"/>
        <end position="407"/>
    </location>
</feature>
<evidence type="ECO:0000256" key="7">
    <source>
        <dbReference type="SAM" id="MobiDB-lite"/>
    </source>
</evidence>
<evidence type="ECO:0000256" key="3">
    <source>
        <dbReference type="ARBA" id="ARBA00022692"/>
    </source>
</evidence>
<dbReference type="InterPro" id="IPR040041">
    <property type="entry name" value="TMEM201"/>
</dbReference>
<sequence>MDYDMILPALAGASGVFAGCAVLYSKIRPRFPVKVNCWFCNQDTKVEFRYEESWVCPSCQQYNGFTEDGDYNRDLPAQYCEGLNTPPHNQKQRSRVSSHAGLALGNGLCQTCNLNQTLKVRALADYTPIHPDNYDKEIEDYRKRLEKTYGLCRQCEATLHQTLGKQDSWLKPKLISWRLHQTSENKAKLSSLVIRSKPTRLPFFLHLLHLVGLLISLVLFLTNLHHLQHHSGIHLVSLNLGLDLEVYLVSLYKFTSIMVIAGLSTLLMGIFGSGKEMLLVSDAVSSFIWVGLLALCSSKQLISASDYNSLQVAVSAAAVLFTLWTSLVPRVLPRTHMTRRNLNKSEVKSETSSANLEDSQCTFNASFSDDLGDTMRPASVAPSDTLQPASVTPSDATPPFQSVDPLTSDLDATLGSLKISTPIKSAVGSHHSPSVSPRSLFSEKHGYTPKLNGSYCSQRNVVSPSRLSMKNITQSSWVAGGYWGHPVSPPLDYSQHRIQTLGSVPSYQQPSLQTPLQPTLCPLSRSSSQSSGFASLSSGPPSYKLKAGLGSLPNSHPGSVCGDFDRGSILSEPVGKLWNYAPSLYPSDSASQCSHIRYRGQANSDAQSLYSSGSAFSNHSPSRSPPSPLSNGCYSHPVIHGSQVGNSAASLYSSQNSIATLTGKDCSSLKSPWFAFFLGMSIAANGFLIALLYLNIDLQNLISSST</sequence>
<keyword evidence="4 8" id="KW-1133">Transmembrane helix</keyword>
<comment type="caution">
    <text evidence="10">The sequence shown here is derived from an EMBL/GenBank/DDBJ whole genome shotgun (WGS) entry which is preliminary data.</text>
</comment>
<evidence type="ECO:0000256" key="6">
    <source>
        <dbReference type="ARBA" id="ARBA00023242"/>
    </source>
</evidence>
<dbReference type="InterPro" id="IPR018617">
    <property type="entry name" value="Ima1_N"/>
</dbReference>
<dbReference type="EMBL" id="JAWZYT010003830">
    <property type="protein sequence ID" value="KAK4296571.1"/>
    <property type="molecule type" value="Genomic_DNA"/>
</dbReference>
<evidence type="ECO:0000256" key="5">
    <source>
        <dbReference type="ARBA" id="ARBA00023136"/>
    </source>
</evidence>
<accession>A0AAE1TT37</accession>
<feature type="transmembrane region" description="Helical" evidence="8">
    <location>
        <begin position="6"/>
        <end position="24"/>
    </location>
</feature>
<keyword evidence="3 8" id="KW-0812">Transmembrane</keyword>
<proteinExistence type="inferred from homology"/>
<dbReference type="Pfam" id="PF09779">
    <property type="entry name" value="Ima1_N"/>
    <property type="match status" value="1"/>
</dbReference>
<dbReference type="AlphaFoldDB" id="A0AAE1TT37"/>
<comment type="subcellular location">
    <subcellularLocation>
        <location evidence="1">Nucleus inner membrane</location>
        <topology evidence="1">Multi-pass membrane protein</topology>
    </subcellularLocation>
</comment>
<evidence type="ECO:0000313" key="10">
    <source>
        <dbReference type="EMBL" id="KAK4296571.1"/>
    </source>
</evidence>
<feature type="transmembrane region" description="Helical" evidence="8">
    <location>
        <begin position="308"/>
        <end position="332"/>
    </location>
</feature>
<feature type="transmembrane region" description="Helical" evidence="8">
    <location>
        <begin position="673"/>
        <end position="696"/>
    </location>
</feature>